<evidence type="ECO:0000256" key="1">
    <source>
        <dbReference type="SAM" id="MobiDB-lite"/>
    </source>
</evidence>
<feature type="region of interest" description="Disordered" evidence="1">
    <location>
        <begin position="196"/>
        <end position="243"/>
    </location>
</feature>
<protein>
    <submittedName>
        <fullName evidence="3">Uncharacterized protein</fullName>
    </submittedName>
</protein>
<organism evidence="3 4">
    <name type="scientific">Candidatus Kaiserbacteria bacterium RIFCSPHIGHO2_01_FULL_53_29</name>
    <dbReference type="NCBI Taxonomy" id="1798480"/>
    <lineage>
        <taxon>Bacteria</taxon>
        <taxon>Candidatus Kaiseribacteriota</taxon>
    </lineage>
</organism>
<evidence type="ECO:0000313" key="4">
    <source>
        <dbReference type="Proteomes" id="UP000176863"/>
    </source>
</evidence>
<dbReference type="EMBL" id="MFKT01000001">
    <property type="protein sequence ID" value="OGG54234.1"/>
    <property type="molecule type" value="Genomic_DNA"/>
</dbReference>
<dbReference type="Proteomes" id="UP000176863">
    <property type="component" value="Unassembled WGS sequence"/>
</dbReference>
<feature type="compositionally biased region" description="Polar residues" evidence="1">
    <location>
        <begin position="391"/>
        <end position="410"/>
    </location>
</feature>
<feature type="compositionally biased region" description="Low complexity" evidence="1">
    <location>
        <begin position="282"/>
        <end position="296"/>
    </location>
</feature>
<feature type="transmembrane region" description="Helical" evidence="2">
    <location>
        <begin position="12"/>
        <end position="31"/>
    </location>
</feature>
<feature type="region of interest" description="Disordered" evidence="1">
    <location>
        <begin position="538"/>
        <end position="613"/>
    </location>
</feature>
<feature type="compositionally biased region" description="Acidic residues" evidence="1">
    <location>
        <begin position="217"/>
        <end position="231"/>
    </location>
</feature>
<keyword evidence="2" id="KW-1133">Transmembrane helix</keyword>
<dbReference type="STRING" id="1798480.A2851_01030"/>
<name>A0A1F6CYI6_9BACT</name>
<accession>A0A1F6CYI6</accession>
<dbReference type="AlphaFoldDB" id="A0A1F6CYI6"/>
<gene>
    <name evidence="3" type="ORF">A2851_01030</name>
</gene>
<reference evidence="3 4" key="1">
    <citation type="journal article" date="2016" name="Nat. Commun.">
        <title>Thousands of microbial genomes shed light on interconnected biogeochemical processes in an aquifer system.</title>
        <authorList>
            <person name="Anantharaman K."/>
            <person name="Brown C.T."/>
            <person name="Hug L.A."/>
            <person name="Sharon I."/>
            <person name="Castelle C.J."/>
            <person name="Probst A.J."/>
            <person name="Thomas B.C."/>
            <person name="Singh A."/>
            <person name="Wilkins M.J."/>
            <person name="Karaoz U."/>
            <person name="Brodie E.L."/>
            <person name="Williams K.H."/>
            <person name="Hubbard S.S."/>
            <person name="Banfield J.F."/>
        </authorList>
    </citation>
    <scope>NUCLEOTIDE SEQUENCE [LARGE SCALE GENOMIC DNA]</scope>
</reference>
<feature type="region of interest" description="Disordered" evidence="1">
    <location>
        <begin position="376"/>
        <end position="433"/>
    </location>
</feature>
<keyword evidence="2" id="KW-0472">Membrane</keyword>
<comment type="caution">
    <text evidence="3">The sequence shown here is derived from an EMBL/GenBank/DDBJ whole genome shotgun (WGS) entry which is preliminary data.</text>
</comment>
<proteinExistence type="predicted"/>
<evidence type="ECO:0000256" key="2">
    <source>
        <dbReference type="SAM" id="Phobius"/>
    </source>
</evidence>
<evidence type="ECO:0000313" key="3">
    <source>
        <dbReference type="EMBL" id="OGG54234.1"/>
    </source>
</evidence>
<feature type="compositionally biased region" description="Polar residues" evidence="1">
    <location>
        <begin position="591"/>
        <end position="600"/>
    </location>
</feature>
<feature type="region of interest" description="Disordered" evidence="1">
    <location>
        <begin position="282"/>
        <end position="304"/>
    </location>
</feature>
<keyword evidence="2" id="KW-0812">Transmembrane</keyword>
<feature type="region of interest" description="Disordered" evidence="1">
    <location>
        <begin position="146"/>
        <end position="181"/>
    </location>
</feature>
<feature type="compositionally biased region" description="Low complexity" evidence="1">
    <location>
        <begin position="555"/>
        <end position="570"/>
    </location>
</feature>
<sequence length="687" mass="73034">MPGEGPNLRDNIAIHPLLVLVAILGLANFGLTQFTSTAPDRSAFLAQAAAAAATSGGACEQAYNKCMTDPNEKDKNMCETNWRNCVIPKCREKTAKGIEQCPKDPDCESSCTEAAYSQSGILGCCVGGPKHSNKCTKLLDGKCVPPGSKPGGTQQAGSGSPGAPQIPSAAGKGGNDTGPLQQSAANLQLQPLDARLEAKDSSESKAPLPENGSFSDIESDADEYGGEDYQDEASIPQNAQPTQGVAPENIQRLMAEQSGSGVGGSDAEEAFKRSGAYTMTQQFSSGSTFSQEQTGGFDSSNQETSGWVDSIRDAAASTWNAVRDTTASAWEGAMDYLGINQADTSGLESIQLDQSTEFQSMDELQRAEVLMVNENAADLPTPPPTEDLPTNDRSSLEAQSQNQELANESPNPRRDMLENPDTIYKTGSSDGAETQNQLLAPDQVSPQPERSFENSCGMCMQTTLSSWRDVEVSGIDTFGPNSDVSTYGPFDAPWAPPAQSGQPNDLFYANAGDNLPLNPYVTTGPNEFPSYVTDAQNFSPQEFSNRPGFGLAPESNDSGSSNFTNGNSNGQLPPSFDGRAEAPRATFVNPDGSSGIQASSPLLGETPAEPNRTNYDYYREVSTLDPVPIANRVPDSLIGNRVSLPPNIGNVDAFVTNQILGGFNAGRAFSNYLFGTNYPQLPYYRYR</sequence>